<dbReference type="InterPro" id="IPR033891">
    <property type="entry name" value="TTC38"/>
</dbReference>
<gene>
    <name evidence="5" type="ORF">EV670_0406</name>
</gene>
<accession>A0A4Q7W067</accession>
<evidence type="ECO:0000256" key="4">
    <source>
        <dbReference type="ARBA" id="ARBA00022803"/>
    </source>
</evidence>
<dbReference type="InterPro" id="IPR011990">
    <property type="entry name" value="TPR-like_helical_dom_sf"/>
</dbReference>
<protein>
    <recommendedName>
        <fullName evidence="2">Tetratricopeptide repeat protein 38</fullName>
    </recommendedName>
</protein>
<name>A0A4Q7W067_9BURK</name>
<dbReference type="RefSeq" id="WP_130430150.1">
    <property type="nucleotide sequence ID" value="NZ_SHKP01000004.1"/>
</dbReference>
<keyword evidence="3" id="KW-0677">Repeat</keyword>
<dbReference type="Gene3D" id="1.25.40.10">
    <property type="entry name" value="Tetratricopeptide repeat domain"/>
    <property type="match status" value="1"/>
</dbReference>
<dbReference type="EMBL" id="SHKP01000004">
    <property type="protein sequence ID" value="RZU02383.1"/>
    <property type="molecule type" value="Genomic_DNA"/>
</dbReference>
<proteinExistence type="inferred from homology"/>
<reference evidence="5 6" key="1">
    <citation type="submission" date="2019-02" db="EMBL/GenBank/DDBJ databases">
        <title>Genomic Encyclopedia of Type Strains, Phase IV (KMG-IV): sequencing the most valuable type-strain genomes for metagenomic binning, comparative biology and taxonomic classification.</title>
        <authorList>
            <person name="Goeker M."/>
        </authorList>
    </citation>
    <scope>NUCLEOTIDE SEQUENCE [LARGE SCALE GENOMIC DNA]</scope>
    <source>
        <strain evidence="5 6">DSM 19570</strain>
    </source>
</reference>
<evidence type="ECO:0000313" key="6">
    <source>
        <dbReference type="Proteomes" id="UP000293671"/>
    </source>
</evidence>
<dbReference type="SUPFAM" id="SSF48452">
    <property type="entry name" value="TPR-like"/>
    <property type="match status" value="2"/>
</dbReference>
<evidence type="ECO:0000313" key="5">
    <source>
        <dbReference type="EMBL" id="RZU02383.1"/>
    </source>
</evidence>
<dbReference type="Proteomes" id="UP000293671">
    <property type="component" value="Unassembled WGS sequence"/>
</dbReference>
<evidence type="ECO:0000256" key="1">
    <source>
        <dbReference type="ARBA" id="ARBA00005857"/>
    </source>
</evidence>
<keyword evidence="4" id="KW-0802">TPR repeat</keyword>
<keyword evidence="6" id="KW-1185">Reference proteome</keyword>
<comment type="caution">
    <text evidence="5">The sequence shown here is derived from an EMBL/GenBank/DDBJ whole genome shotgun (WGS) entry which is preliminary data.</text>
</comment>
<evidence type="ECO:0000256" key="3">
    <source>
        <dbReference type="ARBA" id="ARBA00022737"/>
    </source>
</evidence>
<dbReference type="AlphaFoldDB" id="A0A4Q7W067"/>
<comment type="similarity">
    <text evidence="1">Belongs to the TTC38 family.</text>
</comment>
<organism evidence="5 6">
    <name type="scientific">Rivibacter subsaxonicus</name>
    <dbReference type="NCBI Taxonomy" id="457575"/>
    <lineage>
        <taxon>Bacteria</taxon>
        <taxon>Pseudomonadati</taxon>
        <taxon>Pseudomonadota</taxon>
        <taxon>Betaproteobacteria</taxon>
        <taxon>Burkholderiales</taxon>
        <taxon>Rivibacter</taxon>
    </lineage>
</organism>
<dbReference type="PANTHER" id="PTHR16263">
    <property type="entry name" value="TETRATRICOPEPTIDE REPEAT PROTEIN 38"/>
    <property type="match status" value="1"/>
</dbReference>
<dbReference type="PANTHER" id="PTHR16263:SF4">
    <property type="entry name" value="TETRATRICOPEPTIDE REPEAT PROTEIN 38"/>
    <property type="match status" value="1"/>
</dbReference>
<dbReference type="OrthoDB" id="9815900at2"/>
<evidence type="ECO:0000256" key="2">
    <source>
        <dbReference type="ARBA" id="ARBA00019992"/>
    </source>
</evidence>
<sequence>MKDSVGHELSGCNSQAIDLLERGLHEMRCFATDPLASADAAIAAAPDCVMAHVLRAWLHLLGTEAAAVPVARESWSTAVALPHNEREAGHLRAIELLCAGQWRAAARALEDLSIAFPRDALALQVGQQLDFFMGDSRMLRDRIARALPAWSGAMPGHHAVLGMLAFGLEENGDYAPAERLGREAIELEPRDGWAQHAVAHVLEMQGRTADGVRWMRDNPGWQHDSFIGVHNWWHLALYHLEQGDHAAVLDLFDGPIDGHRPAVLLELVDGSALLWRLMLRGVDVGARWTSLAERWAPAAGSGNYAFNDAHAAMAFANAGRDDLVRELLAAQEQAIRRDDDNRDFTREVGAPVTQAILAFVAGDNARCVDLLRATRNQAQRFGGSHAQRDLIDQTLICAARRGGQAGLAKALEVERAAIRGQRSGRLQ</sequence>
<dbReference type="CDD" id="cd05804">
    <property type="entry name" value="StaR_like"/>
    <property type="match status" value="1"/>
</dbReference>